<protein>
    <submittedName>
        <fullName evidence="1">Uncharacterized protein</fullName>
    </submittedName>
</protein>
<evidence type="ECO:0000313" key="2">
    <source>
        <dbReference type="Proteomes" id="UP000799438"/>
    </source>
</evidence>
<evidence type="ECO:0000313" key="1">
    <source>
        <dbReference type="EMBL" id="KAF2147101.1"/>
    </source>
</evidence>
<dbReference type="EMBL" id="ML995474">
    <property type="protein sequence ID" value="KAF2147101.1"/>
    <property type="molecule type" value="Genomic_DNA"/>
</dbReference>
<dbReference type="Gene3D" id="3.60.20.10">
    <property type="entry name" value="Glutamine Phosphoribosylpyrophosphate, subunit 1, domain 1"/>
    <property type="match status" value="1"/>
</dbReference>
<dbReference type="SUPFAM" id="SSF56235">
    <property type="entry name" value="N-terminal nucleophile aminohydrolases (Ntn hydrolases)"/>
    <property type="match status" value="1"/>
</dbReference>
<dbReference type="InterPro" id="IPR001353">
    <property type="entry name" value="Proteasome_sua/b"/>
</dbReference>
<keyword evidence="2" id="KW-1185">Reference proteome</keyword>
<dbReference type="AlphaFoldDB" id="A0A6A6BWK8"/>
<sequence>MLFGPIQYSSPAHIYVGSDRTFAYGVLDAEYSYDISDEAALELGRHGLLAAMYYRLPYSHFRDTKEDGWVEHGFNDTIPILGKTKLEEDKPTEAAVDMQQAR</sequence>
<dbReference type="GO" id="GO:0051603">
    <property type="term" value="P:proteolysis involved in protein catabolic process"/>
    <property type="evidence" value="ECO:0007669"/>
    <property type="project" value="InterPro"/>
</dbReference>
<dbReference type="Pfam" id="PF00227">
    <property type="entry name" value="Proteasome"/>
    <property type="match status" value="1"/>
</dbReference>
<proteinExistence type="predicted"/>
<name>A0A6A6BWK8_9PEZI</name>
<reference evidence="1" key="1">
    <citation type="journal article" date="2020" name="Stud. Mycol.">
        <title>101 Dothideomycetes genomes: a test case for predicting lifestyles and emergence of pathogens.</title>
        <authorList>
            <person name="Haridas S."/>
            <person name="Albert R."/>
            <person name="Binder M."/>
            <person name="Bloem J."/>
            <person name="Labutti K."/>
            <person name="Salamov A."/>
            <person name="Andreopoulos B."/>
            <person name="Baker S."/>
            <person name="Barry K."/>
            <person name="Bills G."/>
            <person name="Bluhm B."/>
            <person name="Cannon C."/>
            <person name="Castanera R."/>
            <person name="Culley D."/>
            <person name="Daum C."/>
            <person name="Ezra D."/>
            <person name="Gonzalez J."/>
            <person name="Henrissat B."/>
            <person name="Kuo A."/>
            <person name="Liang C."/>
            <person name="Lipzen A."/>
            <person name="Lutzoni F."/>
            <person name="Magnuson J."/>
            <person name="Mondo S."/>
            <person name="Nolan M."/>
            <person name="Ohm R."/>
            <person name="Pangilinan J."/>
            <person name="Park H.-J."/>
            <person name="Ramirez L."/>
            <person name="Alfaro M."/>
            <person name="Sun H."/>
            <person name="Tritt A."/>
            <person name="Yoshinaga Y."/>
            <person name="Zwiers L.-H."/>
            <person name="Turgeon B."/>
            <person name="Goodwin S."/>
            <person name="Spatafora J."/>
            <person name="Crous P."/>
            <person name="Grigoriev I."/>
        </authorList>
    </citation>
    <scope>NUCLEOTIDE SEQUENCE</scope>
    <source>
        <strain evidence="1">CBS 121167</strain>
    </source>
</reference>
<gene>
    <name evidence="1" type="ORF">K452DRAFT_293579</name>
</gene>
<dbReference type="GeneID" id="54299089"/>
<accession>A0A6A6BWK8</accession>
<organism evidence="1 2">
    <name type="scientific">Aplosporella prunicola CBS 121167</name>
    <dbReference type="NCBI Taxonomy" id="1176127"/>
    <lineage>
        <taxon>Eukaryota</taxon>
        <taxon>Fungi</taxon>
        <taxon>Dikarya</taxon>
        <taxon>Ascomycota</taxon>
        <taxon>Pezizomycotina</taxon>
        <taxon>Dothideomycetes</taxon>
        <taxon>Dothideomycetes incertae sedis</taxon>
        <taxon>Botryosphaeriales</taxon>
        <taxon>Aplosporellaceae</taxon>
        <taxon>Aplosporella</taxon>
    </lineage>
</organism>
<dbReference type="GO" id="GO:0005839">
    <property type="term" value="C:proteasome core complex"/>
    <property type="evidence" value="ECO:0007669"/>
    <property type="project" value="InterPro"/>
</dbReference>
<dbReference type="Proteomes" id="UP000799438">
    <property type="component" value="Unassembled WGS sequence"/>
</dbReference>
<dbReference type="OrthoDB" id="37597at2759"/>
<dbReference type="InterPro" id="IPR029055">
    <property type="entry name" value="Ntn_hydrolases_N"/>
</dbReference>
<dbReference type="RefSeq" id="XP_033402809.1">
    <property type="nucleotide sequence ID" value="XM_033541593.1"/>
</dbReference>